<evidence type="ECO:0000256" key="9">
    <source>
        <dbReference type="SAM" id="Phobius"/>
    </source>
</evidence>
<dbReference type="InterPro" id="IPR044878">
    <property type="entry name" value="UbiA_sf"/>
</dbReference>
<dbReference type="InterPro" id="IPR006371">
    <property type="entry name" value="Polyprenyltransferase_UbiA-li"/>
</dbReference>
<dbReference type="Proteomes" id="UP000650081">
    <property type="component" value="Unassembled WGS sequence"/>
</dbReference>
<evidence type="ECO:0000313" key="11">
    <source>
        <dbReference type="Proteomes" id="UP000650081"/>
    </source>
</evidence>
<dbReference type="GO" id="GO:0005886">
    <property type="term" value="C:plasma membrane"/>
    <property type="evidence" value="ECO:0007669"/>
    <property type="project" value="TreeGrafter"/>
</dbReference>
<comment type="subcellular location">
    <subcellularLocation>
        <location evidence="2">Membrane</location>
        <topology evidence="2">Multi-pass membrane protein</topology>
    </subcellularLocation>
</comment>
<dbReference type="GO" id="GO:0006744">
    <property type="term" value="P:ubiquinone biosynthetic process"/>
    <property type="evidence" value="ECO:0007669"/>
    <property type="project" value="TreeGrafter"/>
</dbReference>
<feature type="transmembrane region" description="Helical" evidence="9">
    <location>
        <begin position="137"/>
        <end position="157"/>
    </location>
</feature>
<dbReference type="PANTHER" id="PTHR11048">
    <property type="entry name" value="PRENYLTRANSFERASES"/>
    <property type="match status" value="1"/>
</dbReference>
<evidence type="ECO:0000313" key="10">
    <source>
        <dbReference type="EMBL" id="MBC6995992.1"/>
    </source>
</evidence>
<dbReference type="InterPro" id="IPR039653">
    <property type="entry name" value="Prenyltransferase"/>
</dbReference>
<keyword evidence="8 9" id="KW-0472">Membrane</keyword>
<organism evidence="10 11">
    <name type="scientific">Neolewinella lacunae</name>
    <dbReference type="NCBI Taxonomy" id="1517758"/>
    <lineage>
        <taxon>Bacteria</taxon>
        <taxon>Pseudomonadati</taxon>
        <taxon>Bacteroidota</taxon>
        <taxon>Saprospiria</taxon>
        <taxon>Saprospirales</taxon>
        <taxon>Lewinellaceae</taxon>
        <taxon>Neolewinella</taxon>
    </lineage>
</organism>
<evidence type="ECO:0000256" key="3">
    <source>
        <dbReference type="ARBA" id="ARBA00005985"/>
    </source>
</evidence>
<feature type="transmembrane region" description="Helical" evidence="9">
    <location>
        <begin position="214"/>
        <end position="233"/>
    </location>
</feature>
<keyword evidence="11" id="KW-1185">Reference proteome</keyword>
<accession>A0A923PSI9</accession>
<dbReference type="CDD" id="cd13959">
    <property type="entry name" value="PT_UbiA_COQ2"/>
    <property type="match status" value="1"/>
</dbReference>
<evidence type="ECO:0000256" key="4">
    <source>
        <dbReference type="ARBA" id="ARBA00022475"/>
    </source>
</evidence>
<feature type="transmembrane region" description="Helical" evidence="9">
    <location>
        <begin position="269"/>
        <end position="288"/>
    </location>
</feature>
<feature type="transmembrane region" description="Helical" evidence="9">
    <location>
        <begin position="41"/>
        <end position="62"/>
    </location>
</feature>
<feature type="transmembrane region" description="Helical" evidence="9">
    <location>
        <begin position="82"/>
        <end position="104"/>
    </location>
</feature>
<comment type="caution">
    <text evidence="10">The sequence shown here is derived from an EMBL/GenBank/DDBJ whole genome shotgun (WGS) entry which is preliminary data.</text>
</comment>
<reference evidence="10" key="1">
    <citation type="submission" date="2020-08" db="EMBL/GenBank/DDBJ databases">
        <title>Lewinella bacteria from marine environments.</title>
        <authorList>
            <person name="Zhong Y."/>
        </authorList>
    </citation>
    <scope>NUCLEOTIDE SEQUENCE</scope>
    <source>
        <strain evidence="10">KCTC 42187</strain>
    </source>
</reference>
<evidence type="ECO:0000256" key="8">
    <source>
        <dbReference type="ARBA" id="ARBA00023136"/>
    </source>
</evidence>
<evidence type="ECO:0000256" key="7">
    <source>
        <dbReference type="ARBA" id="ARBA00022989"/>
    </source>
</evidence>
<dbReference type="Gene3D" id="1.20.120.1780">
    <property type="entry name" value="UbiA prenyltransferase"/>
    <property type="match status" value="1"/>
</dbReference>
<proteinExistence type="inferred from homology"/>
<dbReference type="AlphaFoldDB" id="A0A923PSI9"/>
<comment type="similarity">
    <text evidence="3">Belongs to the UbiA prenyltransferase family.</text>
</comment>
<feature type="transmembrane region" description="Helical" evidence="9">
    <location>
        <begin position="239"/>
        <end position="257"/>
    </location>
</feature>
<sequence length="292" mass="32177">MLLLRRLGDFLSLVKFSHTIFALPFALIGFFLAVLDAGELRWQQLLLVVLCMVFARSAAMAFNRWQDRDIDVKNPRTAVREIPAGTISSRAALNFVVLNCALFIVAAGLLNWQCLLLSPVALLVILGYSYTKRFTYLCHFVLGLGLALAPVGAYLAVTAQWALLPVLYGGVVLLWVAGFDIIYALQDENFDREESLYSIPVRLGTVRALRLGRILHLLCATLVVVAVLRQAALYPEFGTLSYAAGAFFLAALTYQHTLVKAGDLRRINLAFFTTNGIASLVFGALTVLDVYL</sequence>
<feature type="transmembrane region" description="Helical" evidence="9">
    <location>
        <begin position="163"/>
        <end position="185"/>
    </location>
</feature>
<dbReference type="NCBIfam" id="TIGR01475">
    <property type="entry name" value="ubiA_other"/>
    <property type="match status" value="1"/>
</dbReference>
<dbReference type="InterPro" id="IPR000537">
    <property type="entry name" value="UbiA_prenyltransferase"/>
</dbReference>
<protein>
    <submittedName>
        <fullName evidence="10">UbiA family prenyltransferase</fullName>
    </submittedName>
</protein>
<name>A0A923PSI9_9BACT</name>
<dbReference type="FunFam" id="1.10.357.140:FF:000008">
    <property type="entry name" value="4-hydroxybenzoate octaprenyltransferase"/>
    <property type="match status" value="1"/>
</dbReference>
<keyword evidence="6 9" id="KW-0812">Transmembrane</keyword>
<feature type="transmembrane region" description="Helical" evidence="9">
    <location>
        <begin position="12"/>
        <end position="35"/>
    </location>
</feature>
<evidence type="ECO:0000256" key="5">
    <source>
        <dbReference type="ARBA" id="ARBA00022679"/>
    </source>
</evidence>
<dbReference type="EMBL" id="JACSIT010000143">
    <property type="protein sequence ID" value="MBC6995992.1"/>
    <property type="molecule type" value="Genomic_DNA"/>
</dbReference>
<dbReference type="Gene3D" id="1.10.357.140">
    <property type="entry name" value="UbiA prenyltransferase"/>
    <property type="match status" value="1"/>
</dbReference>
<keyword evidence="5" id="KW-0808">Transferase</keyword>
<comment type="cofactor">
    <cofactor evidence="1">
        <name>Mg(2+)</name>
        <dbReference type="ChEBI" id="CHEBI:18420"/>
    </cofactor>
</comment>
<evidence type="ECO:0000256" key="2">
    <source>
        <dbReference type="ARBA" id="ARBA00004141"/>
    </source>
</evidence>
<dbReference type="RefSeq" id="WP_187468018.1">
    <property type="nucleotide sequence ID" value="NZ_JACSIT010000143.1"/>
</dbReference>
<keyword evidence="7 9" id="KW-1133">Transmembrane helix</keyword>
<evidence type="ECO:0000256" key="6">
    <source>
        <dbReference type="ARBA" id="ARBA00022692"/>
    </source>
</evidence>
<feature type="transmembrane region" description="Helical" evidence="9">
    <location>
        <begin position="110"/>
        <end position="130"/>
    </location>
</feature>
<dbReference type="Pfam" id="PF01040">
    <property type="entry name" value="UbiA"/>
    <property type="match status" value="1"/>
</dbReference>
<dbReference type="GO" id="GO:0016765">
    <property type="term" value="F:transferase activity, transferring alkyl or aryl (other than methyl) groups"/>
    <property type="evidence" value="ECO:0007669"/>
    <property type="project" value="InterPro"/>
</dbReference>
<dbReference type="PANTHER" id="PTHR11048:SF28">
    <property type="entry name" value="4-HYDROXYBENZOATE POLYPRENYLTRANSFERASE, MITOCHONDRIAL"/>
    <property type="match status" value="1"/>
</dbReference>
<evidence type="ECO:0000256" key="1">
    <source>
        <dbReference type="ARBA" id="ARBA00001946"/>
    </source>
</evidence>
<keyword evidence="4" id="KW-1003">Cell membrane</keyword>
<gene>
    <name evidence="10" type="ORF">H9S92_17620</name>
</gene>